<comment type="caution">
    <text evidence="4">The sequence shown here is derived from an EMBL/GenBank/DDBJ whole genome shotgun (WGS) entry which is preliminary data.</text>
</comment>
<dbReference type="RefSeq" id="WP_260047831.1">
    <property type="nucleotide sequence ID" value="NZ_JANZXA010000022.1"/>
</dbReference>
<dbReference type="EMBL" id="JANZXA010000022">
    <property type="protein sequence ID" value="MCT2401856.1"/>
    <property type="molecule type" value="Genomic_DNA"/>
</dbReference>
<evidence type="ECO:0000313" key="5">
    <source>
        <dbReference type="Proteomes" id="UP001165583"/>
    </source>
</evidence>
<dbReference type="Proteomes" id="UP001165583">
    <property type="component" value="Unassembled WGS sequence"/>
</dbReference>
<dbReference type="CDD" id="cd06911">
    <property type="entry name" value="VirB9_CagX_TrbG"/>
    <property type="match status" value="1"/>
</dbReference>
<evidence type="ECO:0000256" key="1">
    <source>
        <dbReference type="ARBA" id="ARBA00006135"/>
    </source>
</evidence>
<proteinExistence type="inferred from homology"/>
<dbReference type="InterPro" id="IPR010258">
    <property type="entry name" value="Conjugal_tfr_TrbG/VirB9/CagX"/>
</dbReference>
<name>A0ABT2IAM2_9SPHN</name>
<accession>A0ABT2IAM2</accession>
<sequence length="231" mass="25260">MKKLVLILAMATSVARAQELPPNDPRIAVLPAGGTGLLSLRTAPDVTQTLLFRQGETIASVILSDPTAFIITVAGSGDSLALRATRPSAYGVMTVRTNMHTYEFDMLSGAAGPVPAVVRLLEQPQYRPARHRPAVTADSGERFTYRLSGKKALRPTAIRDDGNKTYIEWGRDQAMPATFALGPTGKEQMVDGYMRGGIYTIDRVYETLIFRIDKERAKARRRDQDKGDGHG</sequence>
<protein>
    <submittedName>
        <fullName evidence="4">TrbG/VirB9 family P-type conjugative transfer protein</fullName>
    </submittedName>
</protein>
<dbReference type="InterPro" id="IPR038161">
    <property type="entry name" value="VirB9/CagX/TrbG_C_sf"/>
</dbReference>
<feature type="signal peptide" evidence="3">
    <location>
        <begin position="1"/>
        <end position="17"/>
    </location>
</feature>
<comment type="similarity">
    <text evidence="1">Belongs to the TrbG/VirB9 family.</text>
</comment>
<organism evidence="4 5">
    <name type="scientific">Novosphingobium mangrovi</name>
    <name type="common">ex Huang et al. 2023</name>
    <dbReference type="NCBI Taxonomy" id="2976432"/>
    <lineage>
        <taxon>Bacteria</taxon>
        <taxon>Pseudomonadati</taxon>
        <taxon>Pseudomonadota</taxon>
        <taxon>Alphaproteobacteria</taxon>
        <taxon>Sphingomonadales</taxon>
        <taxon>Sphingomonadaceae</taxon>
        <taxon>Novosphingobium</taxon>
    </lineage>
</organism>
<feature type="chain" id="PRO_5045681352" evidence="3">
    <location>
        <begin position="18"/>
        <end position="231"/>
    </location>
</feature>
<evidence type="ECO:0000256" key="2">
    <source>
        <dbReference type="ARBA" id="ARBA00022729"/>
    </source>
</evidence>
<reference evidence="4" key="1">
    <citation type="submission" date="2022-09" db="EMBL/GenBank/DDBJ databases">
        <title>Novosphingobium sp. Nov., a polycyclic aromatic hydrocarbon-degrading bacterium isolated form mangrove sediments in HongKong.</title>
        <authorList>
            <person name="Hu Z."/>
        </authorList>
    </citation>
    <scope>NUCLEOTIDE SEQUENCE</scope>
    <source>
        <strain evidence="4">HK4-1</strain>
    </source>
</reference>
<evidence type="ECO:0000256" key="3">
    <source>
        <dbReference type="SAM" id="SignalP"/>
    </source>
</evidence>
<keyword evidence="5" id="KW-1185">Reference proteome</keyword>
<dbReference type="Pfam" id="PF03524">
    <property type="entry name" value="CagX"/>
    <property type="match status" value="1"/>
</dbReference>
<evidence type="ECO:0000313" key="4">
    <source>
        <dbReference type="EMBL" id="MCT2401856.1"/>
    </source>
</evidence>
<dbReference type="Gene3D" id="2.60.40.2500">
    <property type="match status" value="1"/>
</dbReference>
<keyword evidence="2 3" id="KW-0732">Signal</keyword>
<dbReference type="InterPro" id="IPR033645">
    <property type="entry name" value="VirB9/CagX/TrbG_C"/>
</dbReference>
<gene>
    <name evidence="4" type="ORF">NZK81_20090</name>
</gene>